<evidence type="ECO:0000313" key="4">
    <source>
        <dbReference type="EMBL" id="ALG06725.1"/>
    </source>
</evidence>
<evidence type="ECO:0000256" key="1">
    <source>
        <dbReference type="SAM" id="MobiDB-lite"/>
    </source>
</evidence>
<dbReference type="Pfam" id="PF11350">
    <property type="entry name" value="DUF3152"/>
    <property type="match status" value="1"/>
</dbReference>
<dbReference type="EMBL" id="CP012752">
    <property type="protein sequence ID" value="ALG06725.1"/>
    <property type="molecule type" value="Genomic_DNA"/>
</dbReference>
<sequence>MTQGGDVSPPKKSRSGASRAAARGPHGRRADDDRYQRGTRRASGEPLAAAWNPDAENAEESYRRIPPVRKRGILAVYGWRLYAIPILLVITALVLWDTTQAGPPTETQAAPNKAAAIGGSNEVPTDTPDATEKPVTPIDAKIPTADLPPGRDFTQAGPETFRVVPGSGPKVGQGTQKTYTYSIEIENGVTTTDVGGGDDAFAGLVDTTLADPRGWTSDPRIAVQRVTDKPVVRISLTTPETTHKLCGRTIPYESSCRLSRDGRVVINLARWVRGALAFNGDIGLYRVYAINHEVGHAFGRGHEGCAQSDGLAPVMMQQTFGVNNNYVAQLNDAVPGTRDPVKADGKVCKTNPYPNPQGKPPGS</sequence>
<feature type="compositionally biased region" description="Pro residues" evidence="1">
    <location>
        <begin position="353"/>
        <end position="363"/>
    </location>
</feature>
<protein>
    <recommendedName>
        <fullName evidence="3">DUF3152 domain-containing protein</fullName>
    </recommendedName>
</protein>
<keyword evidence="2" id="KW-0812">Transmembrane</keyword>
<feature type="compositionally biased region" description="Low complexity" evidence="1">
    <location>
        <begin position="15"/>
        <end position="24"/>
    </location>
</feature>
<dbReference type="RefSeq" id="WP_054288697.1">
    <property type="nucleotide sequence ID" value="NZ_CP012752.1"/>
</dbReference>
<dbReference type="SUPFAM" id="SSF55486">
    <property type="entry name" value="Metalloproteases ('zincins'), catalytic domain"/>
    <property type="match status" value="1"/>
</dbReference>
<evidence type="ECO:0000259" key="3">
    <source>
        <dbReference type="Pfam" id="PF11350"/>
    </source>
</evidence>
<feature type="region of interest" description="Disordered" evidence="1">
    <location>
        <begin position="1"/>
        <end position="59"/>
    </location>
</feature>
<keyword evidence="2" id="KW-1133">Transmembrane helix</keyword>
<dbReference type="Proteomes" id="UP000063699">
    <property type="component" value="Chromosome"/>
</dbReference>
<evidence type="ECO:0000256" key="2">
    <source>
        <dbReference type="SAM" id="Phobius"/>
    </source>
</evidence>
<name>A0A0N9HKX8_9PSEU</name>
<feature type="region of interest" description="Disordered" evidence="1">
    <location>
        <begin position="338"/>
        <end position="363"/>
    </location>
</feature>
<feature type="transmembrane region" description="Helical" evidence="2">
    <location>
        <begin position="73"/>
        <end position="96"/>
    </location>
</feature>
<keyword evidence="2" id="KW-0472">Membrane</keyword>
<feature type="domain" description="DUF3152" evidence="3">
    <location>
        <begin position="147"/>
        <end position="356"/>
    </location>
</feature>
<accession>A0A0N9HKX8</accession>
<dbReference type="OrthoDB" id="9779865at2"/>
<proteinExistence type="predicted"/>
<gene>
    <name evidence="4" type="ORF">AOZ06_07095</name>
</gene>
<organism evidence="4 5">
    <name type="scientific">Kibdelosporangium phytohabitans</name>
    <dbReference type="NCBI Taxonomy" id="860235"/>
    <lineage>
        <taxon>Bacteria</taxon>
        <taxon>Bacillati</taxon>
        <taxon>Actinomycetota</taxon>
        <taxon>Actinomycetes</taxon>
        <taxon>Pseudonocardiales</taxon>
        <taxon>Pseudonocardiaceae</taxon>
        <taxon>Kibdelosporangium</taxon>
    </lineage>
</organism>
<keyword evidence="5" id="KW-1185">Reference proteome</keyword>
<reference evidence="4 5" key="1">
    <citation type="submission" date="2015-07" db="EMBL/GenBank/DDBJ databases">
        <title>Genome sequencing of Kibdelosporangium phytohabitans.</title>
        <authorList>
            <person name="Qin S."/>
            <person name="Xing K."/>
        </authorList>
    </citation>
    <scope>NUCLEOTIDE SEQUENCE [LARGE SCALE GENOMIC DNA]</scope>
    <source>
        <strain evidence="4 5">KLBMP1111</strain>
    </source>
</reference>
<dbReference type="STRING" id="860235.AOZ06_07095"/>
<dbReference type="InterPro" id="IPR022603">
    <property type="entry name" value="DUF3152"/>
</dbReference>
<dbReference type="AlphaFoldDB" id="A0A0N9HKX8"/>
<feature type="region of interest" description="Disordered" evidence="1">
    <location>
        <begin position="104"/>
        <end position="150"/>
    </location>
</feature>
<dbReference type="KEGG" id="kphy:AOZ06_07095"/>
<evidence type="ECO:0000313" key="5">
    <source>
        <dbReference type="Proteomes" id="UP000063699"/>
    </source>
</evidence>